<evidence type="ECO:0000256" key="2">
    <source>
        <dbReference type="ARBA" id="ARBA00022525"/>
    </source>
</evidence>
<dbReference type="Pfam" id="PF00386">
    <property type="entry name" value="C1q"/>
    <property type="match status" value="1"/>
</dbReference>
<dbReference type="PANTHER" id="PTHR22923">
    <property type="entry name" value="CEREBELLIN-RELATED"/>
    <property type="match status" value="1"/>
</dbReference>
<comment type="subcellular location">
    <subcellularLocation>
        <location evidence="1">Secreted</location>
    </subcellularLocation>
</comment>
<dbReference type="Gene3D" id="2.60.120.40">
    <property type="match status" value="1"/>
</dbReference>
<dbReference type="InterPro" id="IPR008983">
    <property type="entry name" value="Tumour_necrosis_fac-like_dom"/>
</dbReference>
<gene>
    <name evidence="5" type="ORF">WMY93_033254</name>
</gene>
<reference evidence="6" key="1">
    <citation type="submission" date="2024-04" db="EMBL/GenBank/DDBJ databases">
        <title>Salinicola lusitanus LLJ914,a marine bacterium isolated from the Okinawa Trough.</title>
        <authorList>
            <person name="Li J."/>
        </authorList>
    </citation>
    <scope>NUCLEOTIDE SEQUENCE [LARGE SCALE GENOMIC DNA]</scope>
</reference>
<dbReference type="Proteomes" id="UP001460270">
    <property type="component" value="Unassembled WGS sequence"/>
</dbReference>
<name>A0AAW0MPE8_9GOBI</name>
<dbReference type="SMART" id="SM00110">
    <property type="entry name" value="C1Q"/>
    <property type="match status" value="1"/>
</dbReference>
<evidence type="ECO:0000256" key="1">
    <source>
        <dbReference type="ARBA" id="ARBA00004613"/>
    </source>
</evidence>
<dbReference type="InterPro" id="IPR050822">
    <property type="entry name" value="Cerebellin_Synaptic_Org"/>
</dbReference>
<keyword evidence="3" id="KW-0732">Signal</keyword>
<evidence type="ECO:0000313" key="6">
    <source>
        <dbReference type="Proteomes" id="UP001460270"/>
    </source>
</evidence>
<proteinExistence type="predicted"/>
<organism evidence="5 6">
    <name type="scientific">Mugilogobius chulae</name>
    <name type="common">yellowstripe goby</name>
    <dbReference type="NCBI Taxonomy" id="88201"/>
    <lineage>
        <taxon>Eukaryota</taxon>
        <taxon>Metazoa</taxon>
        <taxon>Chordata</taxon>
        <taxon>Craniata</taxon>
        <taxon>Vertebrata</taxon>
        <taxon>Euteleostomi</taxon>
        <taxon>Actinopterygii</taxon>
        <taxon>Neopterygii</taxon>
        <taxon>Teleostei</taxon>
        <taxon>Neoteleostei</taxon>
        <taxon>Acanthomorphata</taxon>
        <taxon>Gobiaria</taxon>
        <taxon>Gobiiformes</taxon>
        <taxon>Gobioidei</taxon>
        <taxon>Gobiidae</taxon>
        <taxon>Gobionellinae</taxon>
        <taxon>Mugilogobius</taxon>
    </lineage>
</organism>
<evidence type="ECO:0000259" key="4">
    <source>
        <dbReference type="PROSITE" id="PS50871"/>
    </source>
</evidence>
<feature type="non-terminal residue" evidence="5">
    <location>
        <position position="1"/>
    </location>
</feature>
<dbReference type="EMBL" id="JBBPFD010000147">
    <property type="protein sequence ID" value="KAK7880088.1"/>
    <property type="molecule type" value="Genomic_DNA"/>
</dbReference>
<dbReference type="GO" id="GO:0005576">
    <property type="term" value="C:extracellular region"/>
    <property type="evidence" value="ECO:0007669"/>
    <property type="project" value="UniProtKB-SubCell"/>
</dbReference>
<sequence>SLHIPTRLLSMKKRAVYLIRETEINLDRRFISDTNEQIKMPIAVKATHMYAREKEGRGRELRFKSPDLLCVLSLHVLPVRERQVKQLQTNSSGKRLRGLSFLQGFLSTQSSAAGLYKMTQTCLQKVAFSVGLSDSGAVGPFDSETVLKFSQILTNHGSAYDPQTGFFSAPVPGLFFFSFCVADFVKGYMGVSLYHNDRPISFSLSLNAHGGYDSVCNSALLRLEAGDTVSLRLPASYRLYDDQRRFSLFSGFGL</sequence>
<dbReference type="PANTHER" id="PTHR22923:SF102">
    <property type="entry name" value="CEREBELLIN 13-RELATED"/>
    <property type="match status" value="1"/>
</dbReference>
<dbReference type="PROSITE" id="PS50871">
    <property type="entry name" value="C1Q"/>
    <property type="match status" value="1"/>
</dbReference>
<evidence type="ECO:0000256" key="3">
    <source>
        <dbReference type="ARBA" id="ARBA00022729"/>
    </source>
</evidence>
<dbReference type="AlphaFoldDB" id="A0AAW0MPE8"/>
<dbReference type="InterPro" id="IPR001073">
    <property type="entry name" value="C1q_dom"/>
</dbReference>
<evidence type="ECO:0000313" key="5">
    <source>
        <dbReference type="EMBL" id="KAK7880088.1"/>
    </source>
</evidence>
<protein>
    <recommendedName>
        <fullName evidence="4">C1q domain-containing protein</fullName>
    </recommendedName>
</protein>
<dbReference type="PRINTS" id="PR00007">
    <property type="entry name" value="COMPLEMNTC1Q"/>
</dbReference>
<feature type="domain" description="C1q" evidence="4">
    <location>
        <begin position="121"/>
        <end position="254"/>
    </location>
</feature>
<keyword evidence="2" id="KW-0964">Secreted</keyword>
<dbReference type="SUPFAM" id="SSF49842">
    <property type="entry name" value="TNF-like"/>
    <property type="match status" value="1"/>
</dbReference>
<accession>A0AAW0MPE8</accession>
<comment type="caution">
    <text evidence="5">The sequence shown here is derived from an EMBL/GenBank/DDBJ whole genome shotgun (WGS) entry which is preliminary data.</text>
</comment>
<keyword evidence="6" id="KW-1185">Reference proteome</keyword>